<dbReference type="Pfam" id="PF03633">
    <property type="entry name" value="Glyco_hydro_65C"/>
    <property type="match status" value="1"/>
</dbReference>
<accession>A0A7W3RI26</accession>
<dbReference type="InterPro" id="IPR005194">
    <property type="entry name" value="Glyco_hydro_65_C"/>
</dbReference>
<dbReference type="SUPFAM" id="SSF74650">
    <property type="entry name" value="Galactose mutarotase-like"/>
    <property type="match status" value="1"/>
</dbReference>
<dbReference type="PIRSF" id="PIRSF036289">
    <property type="entry name" value="Glycosyl_hydrolase_malt_phosph"/>
    <property type="match status" value="1"/>
</dbReference>
<dbReference type="InterPro" id="IPR005196">
    <property type="entry name" value="Glyco_hydro_65_N"/>
</dbReference>
<feature type="active site" description="Proton donor" evidence="4">
    <location>
        <position position="475"/>
    </location>
</feature>
<keyword evidence="10" id="KW-1185">Reference proteome</keyword>
<evidence type="ECO:0000259" key="6">
    <source>
        <dbReference type="Pfam" id="PF03632"/>
    </source>
</evidence>
<dbReference type="RefSeq" id="WP_182527994.1">
    <property type="nucleotide sequence ID" value="NZ_JACJHT010000011.1"/>
</dbReference>
<dbReference type="Gene3D" id="2.70.98.40">
    <property type="entry name" value="Glycoside hydrolase, family 65, N-terminal domain"/>
    <property type="match status" value="1"/>
</dbReference>
<dbReference type="InterPro" id="IPR008928">
    <property type="entry name" value="6-hairpin_glycosidase_sf"/>
</dbReference>
<dbReference type="Pfam" id="PF03636">
    <property type="entry name" value="Glyco_hydro_65N"/>
    <property type="match status" value="1"/>
</dbReference>
<sequence>MKREQIIYENQFNLETINKFASLMTVGNGYLGVRATHEEDYTEQTRGMYVAGIYNKALPNETSDLVNLPDLVGVKIKLNGQLFSLLDGEILSYERQLNLFNGELKREVMWMNKDGARFKFIFQRFVAKDKLHVLASKVTIISLDKEVNLQIVTGINAQQTNFGRQHIIEEKLRIFEEKYMQGIYTTTESGHTVALASSFLYPSESKVSYGAKNRQLQSTVDQKMVVGNPYVFEKVGTVFTSLNNIDVTDLDKLSLNSIKHYASQGYDLLLTESALKWKEFWEDKRIYIHSTNKFDQQAIDFALYQLEIMTPAHDERFSVGAKGLTGEGYKGHIFWDTEIFIKPFHLLNDPKIAKQLLRYRYLKLEQAKEKAIKNGYNGALFPWESAFSGEEETPEYAAINIKTGERQKVASALAEHHIVADIAYAVVNYYQATLDDEFMKKEGLALLKETSRFWISRATEENGKLVINNVIGPDEYTEHINNNAYTNYMAYYNVEQALYFMAMYEEVDNLLIKLCRDFLDRIYLPKPNGNNIIPQDDTFLDKPKIDLTSYKKRQGSQSILLEYSRKEVNEMQILKQADVVMLLYLFPDLFSKEVILDNLYYYEKHTIHDSSLSKAIHAIVAARCGETTIAYKLFKEACLIDLGPNPHSSDEGLHAASLGAIWLAIVYGFANISFKKDRLALNPELPAEWEEINFPIQYRRTKLIISLTRNEVNITRVFGPELVIEIGNQQYLLTQNININLSNFYVTKLRENTTTKGD</sequence>
<keyword evidence="9" id="KW-0378">Hydrolase</keyword>
<feature type="binding site" evidence="5">
    <location>
        <begin position="335"/>
        <end position="336"/>
    </location>
    <ligand>
        <name>substrate</name>
    </ligand>
</feature>
<reference evidence="9" key="1">
    <citation type="submission" date="2020-08" db="EMBL/GenBank/DDBJ databases">
        <title>Functional genomics of gut bacteria from endangered species of beetles.</title>
        <authorList>
            <person name="Carlos-Shanley C."/>
        </authorList>
    </citation>
    <scope>NUCLEOTIDE SEQUENCE [LARGE SCALE GENOMIC DNA]</scope>
    <source>
        <strain evidence="9">S00060</strain>
    </source>
</reference>
<dbReference type="InterPro" id="IPR037018">
    <property type="entry name" value="GH65_N"/>
</dbReference>
<name>A0A7W3RI26_PRIAR</name>
<dbReference type="SUPFAM" id="SSF48208">
    <property type="entry name" value="Six-hairpin glycosidases"/>
    <property type="match status" value="1"/>
</dbReference>
<dbReference type="Gene3D" id="2.60.420.10">
    <property type="entry name" value="Maltose phosphorylase, domain 3"/>
    <property type="match status" value="1"/>
</dbReference>
<dbReference type="GO" id="GO:0004553">
    <property type="term" value="F:hydrolase activity, hydrolyzing O-glycosyl compounds"/>
    <property type="evidence" value="ECO:0007669"/>
    <property type="project" value="TreeGrafter"/>
</dbReference>
<feature type="domain" description="Glycoside hydrolase family 65 C-terminal" evidence="7">
    <location>
        <begin position="674"/>
        <end position="732"/>
    </location>
</feature>
<dbReference type="GO" id="GO:0030246">
    <property type="term" value="F:carbohydrate binding"/>
    <property type="evidence" value="ECO:0007669"/>
    <property type="project" value="InterPro"/>
</dbReference>
<organism evidence="9 10">
    <name type="scientific">Priestia aryabhattai</name>
    <name type="common">Bacillus aryabhattai</name>
    <dbReference type="NCBI Taxonomy" id="412384"/>
    <lineage>
        <taxon>Bacteria</taxon>
        <taxon>Bacillati</taxon>
        <taxon>Bacillota</taxon>
        <taxon>Bacilli</taxon>
        <taxon>Bacillales</taxon>
        <taxon>Bacillaceae</taxon>
        <taxon>Priestia</taxon>
    </lineage>
</organism>
<feature type="domain" description="Glycoside hydrolase family 65 central catalytic" evidence="6">
    <location>
        <begin position="300"/>
        <end position="662"/>
    </location>
</feature>
<evidence type="ECO:0000256" key="3">
    <source>
        <dbReference type="ARBA" id="ARBA00022679"/>
    </source>
</evidence>
<dbReference type="InterPro" id="IPR011013">
    <property type="entry name" value="Gal_mutarotase_sf_dom"/>
</dbReference>
<dbReference type="InterPro" id="IPR017045">
    <property type="entry name" value="Malt_Pase/Glycosyl_Hdrlase"/>
</dbReference>
<dbReference type="GO" id="GO:0016757">
    <property type="term" value="F:glycosyltransferase activity"/>
    <property type="evidence" value="ECO:0007669"/>
    <property type="project" value="UniProtKB-KW"/>
</dbReference>
<dbReference type="Gene3D" id="1.50.10.10">
    <property type="match status" value="1"/>
</dbReference>
<dbReference type="PANTHER" id="PTHR11051">
    <property type="entry name" value="GLYCOSYL HYDROLASE-RELATED"/>
    <property type="match status" value="1"/>
</dbReference>
<gene>
    <name evidence="9" type="ORF">HNP21_005467</name>
</gene>
<dbReference type="Pfam" id="PF03632">
    <property type="entry name" value="Glyco_hydro_65m"/>
    <property type="match status" value="1"/>
</dbReference>
<evidence type="ECO:0000256" key="4">
    <source>
        <dbReference type="PIRSR" id="PIRSR036289-50"/>
    </source>
</evidence>
<dbReference type="InterPro" id="IPR012341">
    <property type="entry name" value="6hp_glycosidase-like_sf"/>
</dbReference>
<dbReference type="GO" id="GO:0005975">
    <property type="term" value="P:carbohydrate metabolic process"/>
    <property type="evidence" value="ECO:0007669"/>
    <property type="project" value="InterPro"/>
</dbReference>
<evidence type="ECO:0000256" key="5">
    <source>
        <dbReference type="PIRSR" id="PIRSR036289-51"/>
    </source>
</evidence>
<evidence type="ECO:0000313" key="9">
    <source>
        <dbReference type="EMBL" id="MBA9042332.1"/>
    </source>
</evidence>
<dbReference type="PANTHER" id="PTHR11051:SF8">
    <property type="entry name" value="PROTEIN-GLUCOSYLGALACTOSYLHYDROXYLYSINE GLUCOSIDASE"/>
    <property type="match status" value="1"/>
</dbReference>
<proteinExistence type="inferred from homology"/>
<dbReference type="Proteomes" id="UP000543174">
    <property type="component" value="Unassembled WGS sequence"/>
</dbReference>
<comment type="caution">
    <text evidence="9">The sequence shown here is derived from an EMBL/GenBank/DDBJ whole genome shotgun (WGS) entry which is preliminary data.</text>
</comment>
<dbReference type="EMBL" id="JACJHT010000011">
    <property type="protein sequence ID" value="MBA9042332.1"/>
    <property type="molecule type" value="Genomic_DNA"/>
</dbReference>
<evidence type="ECO:0000259" key="8">
    <source>
        <dbReference type="Pfam" id="PF03636"/>
    </source>
</evidence>
<comment type="similarity">
    <text evidence="1">Belongs to the glycosyl hydrolase 65 family.</text>
</comment>
<dbReference type="AlphaFoldDB" id="A0A7W3RI26"/>
<feature type="domain" description="Glycoside hydrolase family 65 N-terminal" evidence="8">
    <location>
        <begin position="9"/>
        <end position="241"/>
    </location>
</feature>
<dbReference type="InterPro" id="IPR005195">
    <property type="entry name" value="Glyco_hydro_65_M"/>
</dbReference>
<feature type="binding site" evidence="5">
    <location>
        <begin position="575"/>
        <end position="576"/>
    </location>
    <ligand>
        <name>substrate</name>
    </ligand>
</feature>
<evidence type="ECO:0000313" key="10">
    <source>
        <dbReference type="Proteomes" id="UP000543174"/>
    </source>
</evidence>
<evidence type="ECO:0000259" key="7">
    <source>
        <dbReference type="Pfam" id="PF03633"/>
    </source>
</evidence>
<evidence type="ECO:0000256" key="2">
    <source>
        <dbReference type="ARBA" id="ARBA00022676"/>
    </source>
</evidence>
<protein>
    <submittedName>
        <fullName evidence="9">Glycosyl hydrolase</fullName>
    </submittedName>
</protein>
<evidence type="ECO:0000256" key="1">
    <source>
        <dbReference type="ARBA" id="ARBA00006768"/>
    </source>
</evidence>
<keyword evidence="3" id="KW-0808">Transferase</keyword>
<keyword evidence="2" id="KW-0328">Glycosyltransferase</keyword>